<accession>A0AB39BFX7</accession>
<dbReference type="InterPro" id="IPR044992">
    <property type="entry name" value="ChyE-like"/>
</dbReference>
<dbReference type="PROSITE" id="PS51273">
    <property type="entry name" value="GATASE_TYPE_1"/>
    <property type="match status" value="1"/>
</dbReference>
<sequence length="241" mass="25957">MTGPGADARRRAVVVQHDEAVGLGNFEPVLREHGYEISVVSARAPGFAAALDAASDADLLVVLGSTSGVYEADRHEFIAPEIAHLRVRLAAERPALGVCFGAQIIAAALGEEVRPGDTVDVGYREVQPTIEGHDSAVRHIVGVPVAEWHGDTFDLPTGVTLLASSEAYRNEAYGIGDWLLAVQFHPELTDEMHEEWVQGDAAYLARHDIDADGLRAQRARYGGPMQLASARMLGEYLSRLP</sequence>
<dbReference type="InterPro" id="IPR017926">
    <property type="entry name" value="GATASE"/>
</dbReference>
<dbReference type="PANTHER" id="PTHR42695">
    <property type="entry name" value="GLUTAMINE AMIDOTRANSFERASE YLR126C-RELATED"/>
    <property type="match status" value="1"/>
</dbReference>
<proteinExistence type="predicted"/>
<gene>
    <name evidence="2" type="ORF">ABFY20_17690</name>
</gene>
<feature type="domain" description="Glutamine amidotransferase" evidence="1">
    <location>
        <begin position="29"/>
        <end position="193"/>
    </location>
</feature>
<name>A0AB39BFX7_9MICO</name>
<dbReference type="CDD" id="cd01741">
    <property type="entry name" value="GATase1_1"/>
    <property type="match status" value="1"/>
</dbReference>
<protein>
    <submittedName>
        <fullName evidence="2">Glutamine amidotransferase</fullName>
    </submittedName>
</protein>
<dbReference type="Gene3D" id="3.40.50.880">
    <property type="match status" value="1"/>
</dbReference>
<keyword evidence="2" id="KW-0315">Glutamine amidotransferase</keyword>
<dbReference type="GO" id="GO:0005829">
    <property type="term" value="C:cytosol"/>
    <property type="evidence" value="ECO:0007669"/>
    <property type="project" value="TreeGrafter"/>
</dbReference>
<dbReference type="EMBL" id="CP162511">
    <property type="protein sequence ID" value="XDI05133.1"/>
    <property type="molecule type" value="Genomic_DNA"/>
</dbReference>
<dbReference type="PANTHER" id="PTHR42695:SF5">
    <property type="entry name" value="GLUTAMINE AMIDOTRANSFERASE YLR126C-RELATED"/>
    <property type="match status" value="1"/>
</dbReference>
<dbReference type="SUPFAM" id="SSF52317">
    <property type="entry name" value="Class I glutamine amidotransferase-like"/>
    <property type="match status" value="1"/>
</dbReference>
<dbReference type="AlphaFoldDB" id="A0AB39BFX7"/>
<dbReference type="RefSeq" id="WP_368497516.1">
    <property type="nucleotide sequence ID" value="NZ_CP162511.1"/>
</dbReference>
<dbReference type="InterPro" id="IPR029062">
    <property type="entry name" value="Class_I_gatase-like"/>
</dbReference>
<organism evidence="2">
    <name type="scientific">Herbiconiux sp. A18JL235</name>
    <dbReference type="NCBI Taxonomy" id="3152363"/>
    <lineage>
        <taxon>Bacteria</taxon>
        <taxon>Bacillati</taxon>
        <taxon>Actinomycetota</taxon>
        <taxon>Actinomycetes</taxon>
        <taxon>Micrococcales</taxon>
        <taxon>Microbacteriaceae</taxon>
        <taxon>Herbiconiux</taxon>
    </lineage>
</organism>
<evidence type="ECO:0000259" key="1">
    <source>
        <dbReference type="Pfam" id="PF00117"/>
    </source>
</evidence>
<dbReference type="Pfam" id="PF00117">
    <property type="entry name" value="GATase"/>
    <property type="match status" value="1"/>
</dbReference>
<evidence type="ECO:0000313" key="2">
    <source>
        <dbReference type="EMBL" id="XDI05133.1"/>
    </source>
</evidence>
<reference evidence="2" key="1">
    <citation type="submission" date="2024-05" db="EMBL/GenBank/DDBJ databases">
        <title>Herbiconiux sp. A18JL235.</title>
        <authorList>
            <person name="Zhang G."/>
        </authorList>
    </citation>
    <scope>NUCLEOTIDE SEQUENCE</scope>
    <source>
        <strain evidence="2">A18JL235</strain>
    </source>
</reference>